<dbReference type="AlphaFoldDB" id="A0A1E3QUK7"/>
<dbReference type="Proteomes" id="UP000094336">
    <property type="component" value="Unassembled WGS sequence"/>
</dbReference>
<keyword evidence="1" id="KW-0472">Membrane</keyword>
<sequence>MNLSNFVNVTLLQHLLERGSVIFVPSQTRKKNLSYSLFSIESCFGFVQALPILYKVAFVRNTCRVHNLS</sequence>
<dbReference type="RefSeq" id="XP_018986668.1">
    <property type="nucleotide sequence ID" value="XM_019128393.1"/>
</dbReference>
<protein>
    <submittedName>
        <fullName evidence="2">Uncharacterized protein</fullName>
    </submittedName>
</protein>
<accession>A0A1E3QUK7</accession>
<name>A0A1E3QUK7_9ASCO</name>
<evidence type="ECO:0000256" key="1">
    <source>
        <dbReference type="SAM" id="Phobius"/>
    </source>
</evidence>
<evidence type="ECO:0000313" key="3">
    <source>
        <dbReference type="Proteomes" id="UP000094336"/>
    </source>
</evidence>
<dbReference type="GeneID" id="30146246"/>
<gene>
    <name evidence="2" type="ORF">BABINDRAFT_160699</name>
</gene>
<organism evidence="2 3">
    <name type="scientific">Babjeviella inositovora NRRL Y-12698</name>
    <dbReference type="NCBI Taxonomy" id="984486"/>
    <lineage>
        <taxon>Eukaryota</taxon>
        <taxon>Fungi</taxon>
        <taxon>Dikarya</taxon>
        <taxon>Ascomycota</taxon>
        <taxon>Saccharomycotina</taxon>
        <taxon>Pichiomycetes</taxon>
        <taxon>Serinales incertae sedis</taxon>
        <taxon>Babjeviella</taxon>
    </lineage>
</organism>
<keyword evidence="1" id="KW-0812">Transmembrane</keyword>
<evidence type="ECO:0000313" key="2">
    <source>
        <dbReference type="EMBL" id="ODQ81340.1"/>
    </source>
</evidence>
<reference evidence="3" key="1">
    <citation type="submission" date="2016-05" db="EMBL/GenBank/DDBJ databases">
        <title>Comparative genomics of biotechnologically important yeasts.</title>
        <authorList>
            <consortium name="DOE Joint Genome Institute"/>
            <person name="Riley R."/>
            <person name="Haridas S."/>
            <person name="Wolfe K.H."/>
            <person name="Lopes M.R."/>
            <person name="Hittinger C.T."/>
            <person name="Goker M."/>
            <person name="Salamov A."/>
            <person name="Wisecaver J."/>
            <person name="Long T.M."/>
            <person name="Aerts A.L."/>
            <person name="Barry K."/>
            <person name="Choi C."/>
            <person name="Clum A."/>
            <person name="Coughlan A.Y."/>
            <person name="Deshpande S."/>
            <person name="Douglass A.P."/>
            <person name="Hanson S.J."/>
            <person name="Klenk H.-P."/>
            <person name="Labutti K."/>
            <person name="Lapidus A."/>
            <person name="Lindquist E."/>
            <person name="Lipzen A."/>
            <person name="Meier-Kolthoff J.P."/>
            <person name="Ohm R.A."/>
            <person name="Otillar R.P."/>
            <person name="Pangilinan J."/>
            <person name="Peng Y."/>
            <person name="Rokas A."/>
            <person name="Rosa C.A."/>
            <person name="Scheuner C."/>
            <person name="Sibirny A.A."/>
            <person name="Slot J.C."/>
            <person name="Stielow J.B."/>
            <person name="Sun H."/>
            <person name="Kurtzman C.P."/>
            <person name="Blackwell M."/>
            <person name="Grigoriev I.V."/>
            <person name="Jeffries T.W."/>
        </authorList>
    </citation>
    <scope>NUCLEOTIDE SEQUENCE [LARGE SCALE GENOMIC DNA]</scope>
    <source>
        <strain evidence="3">NRRL Y-12698</strain>
    </source>
</reference>
<proteinExistence type="predicted"/>
<keyword evidence="1" id="KW-1133">Transmembrane helix</keyword>
<dbReference type="EMBL" id="KV454428">
    <property type="protein sequence ID" value="ODQ81340.1"/>
    <property type="molecule type" value="Genomic_DNA"/>
</dbReference>
<keyword evidence="3" id="KW-1185">Reference proteome</keyword>
<feature type="transmembrane region" description="Helical" evidence="1">
    <location>
        <begin position="33"/>
        <end position="54"/>
    </location>
</feature>